<dbReference type="Gene3D" id="3.10.20.370">
    <property type="match status" value="1"/>
</dbReference>
<dbReference type="Pfam" id="PF17919">
    <property type="entry name" value="RT_RNaseH_2"/>
    <property type="match status" value="1"/>
</dbReference>
<evidence type="ECO:0000259" key="2">
    <source>
        <dbReference type="Pfam" id="PF17919"/>
    </source>
</evidence>
<gene>
    <name evidence="3" type="ORF">CYCCA115_LOCUS18204</name>
</gene>
<dbReference type="SUPFAM" id="SSF56672">
    <property type="entry name" value="DNA/RNA polymerases"/>
    <property type="match status" value="1"/>
</dbReference>
<dbReference type="Proteomes" id="UP001295423">
    <property type="component" value="Unassembled WGS sequence"/>
</dbReference>
<feature type="domain" description="Reverse transcriptase/retrotransposon-derived protein RNase H-like" evidence="2">
    <location>
        <begin position="19"/>
        <end position="95"/>
    </location>
</feature>
<dbReference type="PANTHER" id="PTHR37984:SF5">
    <property type="entry name" value="PROTEIN NYNRIN-LIKE"/>
    <property type="match status" value="1"/>
</dbReference>
<reference evidence="3" key="1">
    <citation type="submission" date="2023-08" db="EMBL/GenBank/DDBJ databases">
        <authorList>
            <person name="Audoor S."/>
            <person name="Bilcke G."/>
        </authorList>
    </citation>
    <scope>NUCLEOTIDE SEQUENCE</scope>
</reference>
<name>A0AAD2G1R4_9STRA</name>
<dbReference type="AlphaFoldDB" id="A0AAD2G1R4"/>
<organism evidence="3 4">
    <name type="scientific">Cylindrotheca closterium</name>
    <dbReference type="NCBI Taxonomy" id="2856"/>
    <lineage>
        <taxon>Eukaryota</taxon>
        <taxon>Sar</taxon>
        <taxon>Stramenopiles</taxon>
        <taxon>Ochrophyta</taxon>
        <taxon>Bacillariophyta</taxon>
        <taxon>Bacillariophyceae</taxon>
        <taxon>Bacillariophycidae</taxon>
        <taxon>Bacillariales</taxon>
        <taxon>Bacillariaceae</taxon>
        <taxon>Cylindrotheca</taxon>
    </lineage>
</organism>
<evidence type="ECO:0000313" key="4">
    <source>
        <dbReference type="Proteomes" id="UP001295423"/>
    </source>
</evidence>
<protein>
    <recommendedName>
        <fullName evidence="2">Reverse transcriptase/retrotransposon-derived protein RNase H-like domain-containing protein</fullName>
    </recommendedName>
</protein>
<evidence type="ECO:0000313" key="3">
    <source>
        <dbReference type="EMBL" id="CAJ1959785.1"/>
    </source>
</evidence>
<dbReference type="InterPro" id="IPR050951">
    <property type="entry name" value="Retrovirus_Pol_polyprotein"/>
</dbReference>
<dbReference type="EMBL" id="CAKOGP040002022">
    <property type="protein sequence ID" value="CAJ1959785.1"/>
    <property type="molecule type" value="Genomic_DNA"/>
</dbReference>
<sequence>MWIRRSHILAPLNGVKWHWGQVEQQAFNNIKRVMAKETLLHYPDFNKPFEIHTDASKYETGAVITQDPKPIAFYSRKLRDGQHNYTTTERELLATNSLGTQD</sequence>
<dbReference type="InterPro" id="IPR041577">
    <property type="entry name" value="RT_RNaseH_2"/>
</dbReference>
<keyword evidence="1" id="KW-0511">Multifunctional enzyme</keyword>
<keyword evidence="4" id="KW-1185">Reference proteome</keyword>
<comment type="caution">
    <text evidence="3">The sequence shown here is derived from an EMBL/GenBank/DDBJ whole genome shotgun (WGS) entry which is preliminary data.</text>
</comment>
<dbReference type="PANTHER" id="PTHR37984">
    <property type="entry name" value="PROTEIN CBG26694"/>
    <property type="match status" value="1"/>
</dbReference>
<proteinExistence type="predicted"/>
<dbReference type="InterPro" id="IPR043502">
    <property type="entry name" value="DNA/RNA_pol_sf"/>
</dbReference>
<accession>A0AAD2G1R4</accession>
<dbReference type="GO" id="GO:0003824">
    <property type="term" value="F:catalytic activity"/>
    <property type="evidence" value="ECO:0007669"/>
    <property type="project" value="UniProtKB-KW"/>
</dbReference>
<evidence type="ECO:0000256" key="1">
    <source>
        <dbReference type="ARBA" id="ARBA00023268"/>
    </source>
</evidence>